<dbReference type="Pfam" id="PF10412">
    <property type="entry name" value="TrwB_AAD_bind"/>
    <property type="match status" value="1"/>
</dbReference>
<keyword evidence="4 6" id="KW-1133">Transmembrane helix</keyword>
<keyword evidence="9" id="KW-1185">Reference proteome</keyword>
<dbReference type="InterPro" id="IPR027417">
    <property type="entry name" value="P-loop_NTPase"/>
</dbReference>
<evidence type="ECO:0000313" key="9">
    <source>
        <dbReference type="Proteomes" id="UP000004690"/>
    </source>
</evidence>
<organism evidence="8 9">
    <name type="scientific">Galbibacter orientalis DSM 19592</name>
    <dbReference type="NCBI Taxonomy" id="926559"/>
    <lineage>
        <taxon>Bacteria</taxon>
        <taxon>Pseudomonadati</taxon>
        <taxon>Bacteroidota</taxon>
        <taxon>Flavobacteriia</taxon>
        <taxon>Flavobacteriales</taxon>
        <taxon>Flavobacteriaceae</taxon>
        <taxon>Galbibacter</taxon>
    </lineage>
</organism>
<proteinExistence type="predicted"/>
<dbReference type="InterPro" id="IPR051539">
    <property type="entry name" value="T4SS-coupling_protein"/>
</dbReference>
<feature type="transmembrane region" description="Helical" evidence="6">
    <location>
        <begin position="57"/>
        <end position="75"/>
    </location>
</feature>
<dbReference type="PANTHER" id="PTHR37937">
    <property type="entry name" value="CONJUGATIVE TRANSFER: DNA TRANSPORT"/>
    <property type="match status" value="1"/>
</dbReference>
<dbReference type="HOGENOM" id="CLU_019050_2_1_10"/>
<dbReference type="AlphaFoldDB" id="I3CAQ9"/>
<evidence type="ECO:0000313" key="8">
    <source>
        <dbReference type="EMBL" id="EIJ40702.1"/>
    </source>
</evidence>
<name>I3CAQ9_9FLAO</name>
<keyword evidence="3 6" id="KW-0812">Transmembrane</keyword>
<gene>
    <name evidence="8" type="ORF">JoomaDRAFT_3772</name>
</gene>
<keyword evidence="2" id="KW-1003">Cell membrane</keyword>
<evidence type="ECO:0000256" key="1">
    <source>
        <dbReference type="ARBA" id="ARBA00004651"/>
    </source>
</evidence>
<dbReference type="GO" id="GO:0005886">
    <property type="term" value="C:plasma membrane"/>
    <property type="evidence" value="ECO:0007669"/>
    <property type="project" value="UniProtKB-SubCell"/>
</dbReference>
<comment type="subcellular location">
    <subcellularLocation>
        <location evidence="1">Cell membrane</location>
        <topology evidence="1">Multi-pass membrane protein</topology>
    </subcellularLocation>
</comment>
<feature type="transmembrane region" description="Helical" evidence="6">
    <location>
        <begin position="27"/>
        <end position="45"/>
    </location>
</feature>
<dbReference type="eggNOG" id="COG3505">
    <property type="taxonomic scope" value="Bacteria"/>
</dbReference>
<dbReference type="PANTHER" id="PTHR37937:SF1">
    <property type="entry name" value="CONJUGATIVE TRANSFER: DNA TRANSPORT"/>
    <property type="match status" value="1"/>
</dbReference>
<evidence type="ECO:0000256" key="3">
    <source>
        <dbReference type="ARBA" id="ARBA00022692"/>
    </source>
</evidence>
<dbReference type="Proteomes" id="UP000004690">
    <property type="component" value="Unassembled WGS sequence"/>
</dbReference>
<evidence type="ECO:0000259" key="7">
    <source>
        <dbReference type="Pfam" id="PF10412"/>
    </source>
</evidence>
<evidence type="ECO:0000256" key="5">
    <source>
        <dbReference type="ARBA" id="ARBA00023136"/>
    </source>
</evidence>
<dbReference type="RefSeq" id="WP_008615208.1">
    <property type="nucleotide sequence ID" value="NZ_JH651379.1"/>
</dbReference>
<dbReference type="STRING" id="926559.JoomaDRAFT_3772"/>
<feature type="domain" description="Type IV secretion system coupling protein TraD DNA-binding" evidence="7">
    <location>
        <begin position="205"/>
        <end position="442"/>
    </location>
</feature>
<sequence>MINVWTYLWVFIGMGCIAFVLIRYSKYGLFLSLILMNLLWIEGSYGHDIQMISKSVIHLYCPMLLINVILFGILTKEGSSGTDRRFKAILKLQSGKLILENIRRGISVIGAAGSGKTASVTYGLLQHFKKHQFSGIIHDYKHFEITELAYPLLKDSGIDFKVICLDTIYSKVNPIAPRYLPNEESVYEVSRVLVENLLEQTSDTYKGANHFFKDAAEGLISGLIWKLKSTYPTYCTLPHLIILYQLLDTESLEAFLQTNRIAAGMAAAFIQGIESEKQTAGVKSTLSNALKKISSQRLFMALSADETPLHLNRLPKPTVLSVVNNPLYEAAYAPVIATIMHTAVKQMSVRNAAPSFLLMEEAPTLRLLNMHRIPATLRSFDIATVYVLQDKVQNDMMYGDKGSRAILSNLSYQFFGKANDPLTAKYYEQFFEMIKTKTRSVTKSSSLSFEARITTGEREIAKNRASTFFSLRQGEFISFADGKDRKIRFPVPEFDKVKPLPEKVYTAKELKENYKRIYKEVKGIFQAS</sequence>
<dbReference type="OrthoDB" id="102453at2"/>
<keyword evidence="5 6" id="KW-0472">Membrane</keyword>
<evidence type="ECO:0000256" key="6">
    <source>
        <dbReference type="SAM" id="Phobius"/>
    </source>
</evidence>
<feature type="transmembrane region" description="Helical" evidence="6">
    <location>
        <begin position="6"/>
        <end position="22"/>
    </location>
</feature>
<reference evidence="8 9" key="1">
    <citation type="submission" date="2012-02" db="EMBL/GenBank/DDBJ databases">
        <title>Improved High-Quality Draft genome of Joostella marina DSM 19592.</title>
        <authorList>
            <consortium name="US DOE Joint Genome Institute (JGI-PGF)"/>
            <person name="Lucas S."/>
            <person name="Copeland A."/>
            <person name="Lapidus A."/>
            <person name="Bruce D."/>
            <person name="Goodwin L."/>
            <person name="Pitluck S."/>
            <person name="Peters L."/>
            <person name="Chertkov O."/>
            <person name="Ovchinnikova G."/>
            <person name="Kyrpides N."/>
            <person name="Mavromatis K."/>
            <person name="Detter J.C."/>
            <person name="Han C."/>
            <person name="Land M."/>
            <person name="Hauser L."/>
            <person name="Markowitz V."/>
            <person name="Cheng J.-F."/>
            <person name="Hugenholtz P."/>
            <person name="Woyke T."/>
            <person name="Wu D."/>
            <person name="Tindall B."/>
            <person name="Brambilla E."/>
            <person name="Klenk H.-P."/>
            <person name="Eisen J.A."/>
        </authorList>
    </citation>
    <scope>NUCLEOTIDE SEQUENCE [LARGE SCALE GENOMIC DNA]</scope>
    <source>
        <strain evidence="8 9">DSM 19592</strain>
    </source>
</reference>
<dbReference type="Gene3D" id="3.40.50.300">
    <property type="entry name" value="P-loop containing nucleotide triphosphate hydrolases"/>
    <property type="match status" value="1"/>
</dbReference>
<dbReference type="InterPro" id="IPR019476">
    <property type="entry name" value="T4SS_TraD_DNA-bd"/>
</dbReference>
<evidence type="ECO:0000256" key="2">
    <source>
        <dbReference type="ARBA" id="ARBA00022475"/>
    </source>
</evidence>
<dbReference type="SUPFAM" id="SSF52540">
    <property type="entry name" value="P-loop containing nucleoside triphosphate hydrolases"/>
    <property type="match status" value="1"/>
</dbReference>
<protein>
    <submittedName>
        <fullName evidence="8">Type IV secretory pathway, VirD4 component</fullName>
    </submittedName>
</protein>
<dbReference type="EMBL" id="JH651379">
    <property type="protein sequence ID" value="EIJ40702.1"/>
    <property type="molecule type" value="Genomic_DNA"/>
</dbReference>
<dbReference type="CDD" id="cd01127">
    <property type="entry name" value="TrwB_TraG_TraD_VirD4"/>
    <property type="match status" value="1"/>
</dbReference>
<accession>I3CAQ9</accession>
<evidence type="ECO:0000256" key="4">
    <source>
        <dbReference type="ARBA" id="ARBA00022989"/>
    </source>
</evidence>